<dbReference type="RefSeq" id="WP_159441049.1">
    <property type="nucleotide sequence ID" value="NZ_FQUQ01000001.1"/>
</dbReference>
<evidence type="ECO:0000313" key="1">
    <source>
        <dbReference type="EMBL" id="SHE67860.1"/>
    </source>
</evidence>
<gene>
    <name evidence="1" type="ORF">SAMN04488522_101895</name>
</gene>
<keyword evidence="2" id="KW-1185">Reference proteome</keyword>
<protein>
    <submittedName>
        <fullName evidence="1">Uncharacterized protein</fullName>
    </submittedName>
</protein>
<organism evidence="1 2">
    <name type="scientific">Pedobacter caeni</name>
    <dbReference type="NCBI Taxonomy" id="288992"/>
    <lineage>
        <taxon>Bacteria</taxon>
        <taxon>Pseudomonadati</taxon>
        <taxon>Bacteroidota</taxon>
        <taxon>Sphingobacteriia</taxon>
        <taxon>Sphingobacteriales</taxon>
        <taxon>Sphingobacteriaceae</taxon>
        <taxon>Pedobacter</taxon>
    </lineage>
</organism>
<dbReference type="AlphaFoldDB" id="A0A1M4VG66"/>
<sequence length="49" mass="5723">MTERQKYQGTFADQFGTTDIVVLNDFENLYFEIDGVKFEGLEKTNNINE</sequence>
<name>A0A1M4VG66_9SPHI</name>
<evidence type="ECO:0000313" key="2">
    <source>
        <dbReference type="Proteomes" id="UP000184287"/>
    </source>
</evidence>
<accession>A0A1M4VG66</accession>
<proteinExistence type="predicted"/>
<dbReference type="STRING" id="288992.SAMN04488522_101895"/>
<reference evidence="2" key="1">
    <citation type="submission" date="2016-11" db="EMBL/GenBank/DDBJ databases">
        <authorList>
            <person name="Varghese N."/>
            <person name="Submissions S."/>
        </authorList>
    </citation>
    <scope>NUCLEOTIDE SEQUENCE [LARGE SCALE GENOMIC DNA]</scope>
    <source>
        <strain evidence="2">DSM 16990</strain>
    </source>
</reference>
<dbReference type="OrthoDB" id="653307at2"/>
<dbReference type="Proteomes" id="UP000184287">
    <property type="component" value="Unassembled WGS sequence"/>
</dbReference>
<dbReference type="EMBL" id="FQUQ01000001">
    <property type="protein sequence ID" value="SHE67860.1"/>
    <property type="molecule type" value="Genomic_DNA"/>
</dbReference>